<dbReference type="Pfam" id="PF06445">
    <property type="entry name" value="GyrI-like"/>
    <property type="match status" value="1"/>
</dbReference>
<dbReference type="Proteomes" id="UP001623591">
    <property type="component" value="Unassembled WGS sequence"/>
</dbReference>
<dbReference type="RefSeq" id="WP_406770617.1">
    <property type="nucleotide sequence ID" value="NZ_JBJHZZ010000013.1"/>
</dbReference>
<dbReference type="InterPro" id="IPR008319">
    <property type="entry name" value="GyrI-like_CCH_Lin2189-like"/>
</dbReference>
<organism evidence="2 3">
    <name type="scientific">Candidatus Clostridium stratigraminis</name>
    <dbReference type="NCBI Taxonomy" id="3381661"/>
    <lineage>
        <taxon>Bacteria</taxon>
        <taxon>Bacillati</taxon>
        <taxon>Bacillota</taxon>
        <taxon>Clostridia</taxon>
        <taxon>Eubacteriales</taxon>
        <taxon>Clostridiaceae</taxon>
        <taxon>Clostridium</taxon>
    </lineage>
</organism>
<feature type="domain" description="GyrI-like small molecule binding" evidence="1">
    <location>
        <begin position="18"/>
        <end position="198"/>
    </location>
</feature>
<dbReference type="Gene3D" id="3.20.80.10">
    <property type="entry name" value="Regulatory factor, effector binding domain"/>
    <property type="match status" value="1"/>
</dbReference>
<evidence type="ECO:0000313" key="3">
    <source>
        <dbReference type="Proteomes" id="UP001623591"/>
    </source>
</evidence>
<evidence type="ECO:0000259" key="1">
    <source>
        <dbReference type="Pfam" id="PF06445"/>
    </source>
</evidence>
<name>A0ABW8TAY8_9CLOT</name>
<protein>
    <submittedName>
        <fullName evidence="2">GyrI-like domain-containing protein</fullName>
    </submittedName>
</protein>
<reference evidence="2 3" key="1">
    <citation type="submission" date="2024-11" db="EMBL/GenBank/DDBJ databases">
        <authorList>
            <person name="Heng Y.C."/>
            <person name="Lim A.C.H."/>
            <person name="Lee J.K.Y."/>
            <person name="Kittelmann S."/>
        </authorList>
    </citation>
    <scope>NUCLEOTIDE SEQUENCE [LARGE SCALE GENOMIC DNA]</scope>
    <source>
        <strain evidence="2 3">WILCCON 0185</strain>
    </source>
</reference>
<keyword evidence="3" id="KW-1185">Reference proteome</keyword>
<proteinExistence type="predicted"/>
<dbReference type="SUPFAM" id="SSF55136">
    <property type="entry name" value="Probable bacterial effector-binding domain"/>
    <property type="match status" value="1"/>
</dbReference>
<accession>A0ABW8TAY8</accession>
<comment type="caution">
    <text evidence="2">The sequence shown here is derived from an EMBL/GenBank/DDBJ whole genome shotgun (WGS) entry which is preliminary data.</text>
</comment>
<dbReference type="InterPro" id="IPR011256">
    <property type="entry name" value="Reg_factor_effector_dom_sf"/>
</dbReference>
<gene>
    <name evidence="2" type="ORF">ACJDUG_14605</name>
</gene>
<dbReference type="EMBL" id="JBJHZZ010000013">
    <property type="protein sequence ID" value="MFL0248189.1"/>
    <property type="molecule type" value="Genomic_DNA"/>
</dbReference>
<dbReference type="PIRSF" id="PIRSF031644">
    <property type="entry name" value="UCP031644"/>
    <property type="match status" value="1"/>
</dbReference>
<dbReference type="InterPro" id="IPR029442">
    <property type="entry name" value="GyrI-like"/>
</dbReference>
<evidence type="ECO:0000313" key="2">
    <source>
        <dbReference type="EMBL" id="MFL0248189.1"/>
    </source>
</evidence>
<sequence>MKHEWKKEEKNLYMPKQKPELLTVPKQKFFMINGKGNPNSEEFAKRVAVLYSMAYAIRMMPKQGYTPEGYYEYTVYPLEGIWDLTEEGRKLAALNKDELVYTIMIRQPDFVTREIVDRAFENVRKKKPHPLLDDVYFDTVEDGLSVQMLHVGPYDDEPQSFAVMKEFIIKNNLEITTLKHREIYLSDVRKVESAKLRTVLRYMVRPKGV</sequence>